<evidence type="ECO:0000313" key="2">
    <source>
        <dbReference type="Proteomes" id="UP000037035"/>
    </source>
</evidence>
<evidence type="ECO:0000313" key="1">
    <source>
        <dbReference type="EMBL" id="KNZ51421.1"/>
    </source>
</evidence>
<gene>
    <name evidence="1" type="ORF">VP01_3962g2</name>
</gene>
<accession>A0A0L6USA9</accession>
<protein>
    <submittedName>
        <fullName evidence="1">Uncharacterized protein</fullName>
    </submittedName>
</protein>
<dbReference type="VEuPathDB" id="FungiDB:VP01_3962g2"/>
<reference evidence="1 2" key="1">
    <citation type="submission" date="2015-08" db="EMBL/GenBank/DDBJ databases">
        <title>Next Generation Sequencing and Analysis of the Genome of Puccinia sorghi L Schw, the Causal Agent of Maize Common Rust.</title>
        <authorList>
            <person name="Rochi L."/>
            <person name="Burguener G."/>
            <person name="Darino M."/>
            <person name="Turjanski A."/>
            <person name="Kreff E."/>
            <person name="Dieguez M.J."/>
            <person name="Sacco F."/>
        </authorList>
    </citation>
    <scope>NUCLEOTIDE SEQUENCE [LARGE SCALE GENOMIC DNA]</scope>
    <source>
        <strain evidence="1 2">RO10H11247</strain>
    </source>
</reference>
<comment type="caution">
    <text evidence="1">The sequence shown here is derived from an EMBL/GenBank/DDBJ whole genome shotgun (WGS) entry which is preliminary data.</text>
</comment>
<sequence>MIMKMKDGCCLWTICKMMMVRRRRRMMVMKSFLGFWVLGWERRLEEKGQKKLKLWGYERAHRNEALPSGAYTFRCGRSHLNSRPEGTSSRKPPKESTHLEIVHLCCSNCMAIRTWTDPSFQPNSNMTPNMSHSLNFTGRQNPTPLAVITCMLGRCHVQKIYVPSISACNLIMTHNPKGSNLRHHSCSRRKKKKTESSAMKRQCNCQRSAASGCCSVWWLQLSDHEPGRRSIVQPQKAPAEGVVEKSGFWPKFIPDFGLVNTIFQDLAEAEPRKPAEIDWCFREFSANLTFVFIEIDDFMSPFSNNGQLISFPRVRELCHFFHESSTCDPLDIPTTRGVPKPAPQDVGKKFKLSKIHCFTIRKKYIQKARCSTNFFFFFWRNELYH</sequence>
<name>A0A0L6USA9_9BASI</name>
<dbReference type="EMBL" id="LAVV01009015">
    <property type="protein sequence ID" value="KNZ51421.1"/>
    <property type="molecule type" value="Genomic_DNA"/>
</dbReference>
<dbReference type="AlphaFoldDB" id="A0A0L6USA9"/>
<keyword evidence="2" id="KW-1185">Reference proteome</keyword>
<dbReference type="Proteomes" id="UP000037035">
    <property type="component" value="Unassembled WGS sequence"/>
</dbReference>
<organism evidence="1 2">
    <name type="scientific">Puccinia sorghi</name>
    <dbReference type="NCBI Taxonomy" id="27349"/>
    <lineage>
        <taxon>Eukaryota</taxon>
        <taxon>Fungi</taxon>
        <taxon>Dikarya</taxon>
        <taxon>Basidiomycota</taxon>
        <taxon>Pucciniomycotina</taxon>
        <taxon>Pucciniomycetes</taxon>
        <taxon>Pucciniales</taxon>
        <taxon>Pucciniaceae</taxon>
        <taxon>Puccinia</taxon>
    </lineage>
</organism>
<proteinExistence type="predicted"/>